<dbReference type="AlphaFoldDB" id="A0A9D4ASU6"/>
<evidence type="ECO:0000313" key="2">
    <source>
        <dbReference type="EMBL" id="KAH1167175.1"/>
    </source>
</evidence>
<proteinExistence type="predicted"/>
<evidence type="ECO:0000313" key="3">
    <source>
        <dbReference type="Proteomes" id="UP000827986"/>
    </source>
</evidence>
<keyword evidence="3" id="KW-1185">Reference proteome</keyword>
<gene>
    <name evidence="2" type="ORF">KIL84_002658</name>
</gene>
<feature type="compositionally biased region" description="Basic and acidic residues" evidence="1">
    <location>
        <begin position="32"/>
        <end position="42"/>
    </location>
</feature>
<sequence>MKEPEPEPEARASPRDAGVSPCRRTQRARGRRALERDTRCSRPVETAAAPSCPGAGRGLRGCCVQGTQAPLQPCSASRETRQRSRKERGPSGSWEGSTARQGTSSLFASQLPVAPGS</sequence>
<feature type="compositionally biased region" description="Basic and acidic residues" evidence="1">
    <location>
        <begin position="1"/>
        <end position="14"/>
    </location>
</feature>
<accession>A0A9D4ASU6</accession>
<reference evidence="2" key="1">
    <citation type="submission" date="2021-09" db="EMBL/GenBank/DDBJ databases">
        <title>The genome of Mauremys mutica provides insights into the evolution of semi-aquatic lifestyle.</title>
        <authorList>
            <person name="Gong S."/>
            <person name="Gao Y."/>
        </authorList>
    </citation>
    <scope>NUCLEOTIDE SEQUENCE</scope>
    <source>
        <strain evidence="2">MM-2020</strain>
        <tissue evidence="2">Muscle</tissue>
    </source>
</reference>
<evidence type="ECO:0000256" key="1">
    <source>
        <dbReference type="SAM" id="MobiDB-lite"/>
    </source>
</evidence>
<feature type="region of interest" description="Disordered" evidence="1">
    <location>
        <begin position="1"/>
        <end position="117"/>
    </location>
</feature>
<comment type="caution">
    <text evidence="2">The sequence shown here is derived from an EMBL/GenBank/DDBJ whole genome shotgun (WGS) entry which is preliminary data.</text>
</comment>
<dbReference type="EMBL" id="JAHDVG010000486">
    <property type="protein sequence ID" value="KAH1167175.1"/>
    <property type="molecule type" value="Genomic_DNA"/>
</dbReference>
<name>A0A9D4ASU6_9SAUR</name>
<protein>
    <submittedName>
        <fullName evidence="2">Uncharacterized protein</fullName>
    </submittedName>
</protein>
<feature type="compositionally biased region" description="Polar residues" evidence="1">
    <location>
        <begin position="94"/>
        <end position="108"/>
    </location>
</feature>
<feature type="compositionally biased region" description="Polar residues" evidence="1">
    <location>
        <begin position="65"/>
        <end position="77"/>
    </location>
</feature>
<organism evidence="2 3">
    <name type="scientific">Mauremys mutica</name>
    <name type="common">yellowpond turtle</name>
    <dbReference type="NCBI Taxonomy" id="74926"/>
    <lineage>
        <taxon>Eukaryota</taxon>
        <taxon>Metazoa</taxon>
        <taxon>Chordata</taxon>
        <taxon>Craniata</taxon>
        <taxon>Vertebrata</taxon>
        <taxon>Euteleostomi</taxon>
        <taxon>Archelosauria</taxon>
        <taxon>Testudinata</taxon>
        <taxon>Testudines</taxon>
        <taxon>Cryptodira</taxon>
        <taxon>Durocryptodira</taxon>
        <taxon>Testudinoidea</taxon>
        <taxon>Geoemydidae</taxon>
        <taxon>Geoemydinae</taxon>
        <taxon>Mauremys</taxon>
    </lineage>
</organism>
<dbReference type="Proteomes" id="UP000827986">
    <property type="component" value="Unassembled WGS sequence"/>
</dbReference>